<keyword evidence="3" id="KW-1185">Reference proteome</keyword>
<evidence type="ECO:0000256" key="1">
    <source>
        <dbReference type="SAM" id="MobiDB-lite"/>
    </source>
</evidence>
<dbReference type="KEGG" id="abat:CFX1CAM_1129"/>
<protein>
    <submittedName>
        <fullName evidence="2">Uncharacterized protein</fullName>
    </submittedName>
</protein>
<gene>
    <name evidence="2" type="ORF">CFX1CAM_1129</name>
</gene>
<accession>A0A1Y6K3I7</accession>
<dbReference type="Proteomes" id="UP000195514">
    <property type="component" value="Chromosome I"/>
</dbReference>
<dbReference type="EMBL" id="LT859958">
    <property type="protein sequence ID" value="SMX54194.1"/>
    <property type="molecule type" value="Genomic_DNA"/>
</dbReference>
<dbReference type="AlphaFoldDB" id="A0A1Y6K3I7"/>
<name>A0A1Y6K3I7_9CHLR</name>
<evidence type="ECO:0000313" key="2">
    <source>
        <dbReference type="EMBL" id="SMX54194.1"/>
    </source>
</evidence>
<proteinExistence type="predicted"/>
<evidence type="ECO:0000313" key="3">
    <source>
        <dbReference type="Proteomes" id="UP000195514"/>
    </source>
</evidence>
<feature type="region of interest" description="Disordered" evidence="1">
    <location>
        <begin position="1"/>
        <end position="28"/>
    </location>
</feature>
<organism evidence="2 3">
    <name type="scientific">Candidatus Brevifilum fermentans</name>
    <dbReference type="NCBI Taxonomy" id="1986204"/>
    <lineage>
        <taxon>Bacteria</taxon>
        <taxon>Bacillati</taxon>
        <taxon>Chloroflexota</taxon>
        <taxon>Anaerolineae</taxon>
        <taxon>Anaerolineales</taxon>
        <taxon>Anaerolineaceae</taxon>
        <taxon>Candidatus Brevifilum</taxon>
    </lineage>
</organism>
<sequence>MVQEQHETWVENEKGKKGVEQLSRKSPS</sequence>
<reference evidence="3" key="1">
    <citation type="submission" date="2017-05" db="EMBL/GenBank/DDBJ databases">
        <authorList>
            <person name="Kirkegaard R."/>
            <person name="Mcilroy J S."/>
        </authorList>
    </citation>
    <scope>NUCLEOTIDE SEQUENCE [LARGE SCALE GENOMIC DNA]</scope>
</reference>